<evidence type="ECO:0000313" key="3">
    <source>
        <dbReference type="Proteomes" id="UP000323324"/>
    </source>
</evidence>
<dbReference type="AlphaFoldDB" id="A0A8H2LIA0"/>
<sequence>MNKKNSVKFLLLAITICALAAFSVSPKIDTEFDMTDHSTKGLDLEYTVCITDSVTFALANPKEKKFSPKLGKSFLGFKEALGFKESQNNYFTVNSLGYLGKYQFGRSTLALIGINNTTEFLNTPELQENAFIALTSRNKWVLRKDIKRFVGKSINGIRVTESGILAAAHLAGPGGVKKYLRSYGASGFSDAYGTSIGSYMKRFSGYDTSVIKPNKAAKVRLQA</sequence>
<name>A0A8H2LIA0_9FLAO</name>
<accession>A0A8H2LIA0</accession>
<feature type="chain" id="PRO_5034285455" evidence="1">
    <location>
        <begin position="21"/>
        <end position="223"/>
    </location>
</feature>
<gene>
    <name evidence="2" type="ORF">ES676_03615</name>
</gene>
<evidence type="ECO:0000313" key="2">
    <source>
        <dbReference type="EMBL" id="TYB77393.1"/>
    </source>
</evidence>
<evidence type="ECO:0000256" key="1">
    <source>
        <dbReference type="SAM" id="SignalP"/>
    </source>
</evidence>
<proteinExistence type="predicted"/>
<protein>
    <submittedName>
        <fullName evidence="2">Peptidoglycan-binding protein LysM</fullName>
    </submittedName>
</protein>
<reference evidence="2 3" key="1">
    <citation type="submission" date="2019-08" db="EMBL/GenBank/DDBJ databases">
        <title>Genomes of Antarctic Bizionia species.</title>
        <authorList>
            <person name="Bowman J.P."/>
        </authorList>
    </citation>
    <scope>NUCLEOTIDE SEQUENCE [LARGE SCALE GENOMIC DNA]</scope>
    <source>
        <strain evidence="2 3">HFD</strain>
    </source>
</reference>
<keyword evidence="1" id="KW-0732">Signal</keyword>
<dbReference type="EMBL" id="VSKM01000003">
    <property type="protein sequence ID" value="TYB77393.1"/>
    <property type="molecule type" value="Genomic_DNA"/>
</dbReference>
<feature type="signal peptide" evidence="1">
    <location>
        <begin position="1"/>
        <end position="20"/>
    </location>
</feature>
<dbReference type="Proteomes" id="UP000323324">
    <property type="component" value="Unassembled WGS sequence"/>
</dbReference>
<comment type="caution">
    <text evidence="2">The sequence shown here is derived from an EMBL/GenBank/DDBJ whole genome shotgun (WGS) entry which is preliminary data.</text>
</comment>
<keyword evidence="3" id="KW-1185">Reference proteome</keyword>
<dbReference type="RefSeq" id="WP_148368682.1">
    <property type="nucleotide sequence ID" value="NZ_VSKM01000003.1"/>
</dbReference>
<organism evidence="2 3">
    <name type="scientific">Bizionia saleffrena</name>
    <dbReference type="NCBI Taxonomy" id="291189"/>
    <lineage>
        <taxon>Bacteria</taxon>
        <taxon>Pseudomonadati</taxon>
        <taxon>Bacteroidota</taxon>
        <taxon>Flavobacteriia</taxon>
        <taxon>Flavobacteriales</taxon>
        <taxon>Flavobacteriaceae</taxon>
        <taxon>Bizionia</taxon>
    </lineage>
</organism>